<organism evidence="2 3">
    <name type="scientific">Algoriphagus hitonicola</name>
    <dbReference type="NCBI Taxonomy" id="435880"/>
    <lineage>
        <taxon>Bacteria</taxon>
        <taxon>Pseudomonadati</taxon>
        <taxon>Bacteroidota</taxon>
        <taxon>Cytophagia</taxon>
        <taxon>Cytophagales</taxon>
        <taxon>Cyclobacteriaceae</taxon>
        <taxon>Algoriphagus</taxon>
    </lineage>
</organism>
<sequence>MNQQEIEHIIQQPHFQKIIQEADFYFLKGQQALNKWLELEVSDQMREDLIRLSSDYNQFLEITEINPEIDKIKDLLFEIIAYCDNRAKDKSKYNQYDDDRILADASVRMGNWVEGLVKFKFKHAEITGKSIINAFSYLLSPQDNCTILSENHRQMVSVNLLKQEYSASTFINELKSFFSKYELKPLNPDNYTYLISSLVYSFRQEWVEEVIGLMASDGTGWQEDATYLEPSFEGLILWNSKKPSGGQKTLNFLKDKIKEGQSFPLYYSSKGQVDYKANIIDFAISQKELSEKNWETKSVKHFHSKFEDYKDDKKKAYIIFLAESIEKISPKPITDFKFFGKFSKPTQDNLSPIKEIENDEVVIKTELTMTKKYSNKPLNQILFGPPGTGKTYHTVNEALQIIGLDFSGLSRAQIKHEFDKKLKEGQIVFSTFHQSMSYEEFIEGIKPIEPEKEGEEIIYRVEPGIFKKLSIEAAFDIAKFRKSKETAEALDFSNLYDMFIEEVQEKLINDEEVELKTKSGGTVLIDSISQQGNIIIKHHNGTRSYTVSKARLAKLQAAIESLDSVSNINDEFREVIGGSNSSAYWSVLNAIKEITKRVNGKVEEKAYTYSDKVEVVKKMTKEDFITVKGKNYVLIIDEINRGNVSQIFGELITLIEADKRLGKDEALEVSLPYSKEKFGVPPNLYIIGTMNTADRSVEALDTALRRRFSFTEMPPRYDLSGLDYEFAGVKGFEILRKINRRIEKLLDRDHLIGHSYFLLNEEEKKNPEPKLLDSFYRNIIPLLQEYFFGDYAKIGAVLGNGFVYMENENDQADFATGYENEDFAEKDIFQIIDYRSEQPGNQYIQTEMSFEMAIRLLMNQTLTD</sequence>
<dbReference type="Proteomes" id="UP000199642">
    <property type="component" value="Unassembled WGS sequence"/>
</dbReference>
<name>A0A1I2SBL5_9BACT</name>
<dbReference type="SUPFAM" id="SSF52540">
    <property type="entry name" value="P-loop containing nucleoside triphosphate hydrolases"/>
    <property type="match status" value="1"/>
</dbReference>
<keyword evidence="3" id="KW-1185">Reference proteome</keyword>
<dbReference type="GO" id="GO:0016887">
    <property type="term" value="F:ATP hydrolysis activity"/>
    <property type="evidence" value="ECO:0007669"/>
    <property type="project" value="InterPro"/>
</dbReference>
<dbReference type="EMBL" id="FOPC01000004">
    <property type="protein sequence ID" value="SFG49753.1"/>
    <property type="molecule type" value="Genomic_DNA"/>
</dbReference>
<protein>
    <submittedName>
        <fullName evidence="2">5-methylcytosine-specific restriction enzyme B</fullName>
    </submittedName>
</protein>
<dbReference type="Pfam" id="PF07728">
    <property type="entry name" value="AAA_5"/>
    <property type="match status" value="1"/>
</dbReference>
<dbReference type="PANTHER" id="PTHR37291:SF1">
    <property type="entry name" value="TYPE IV METHYL-DIRECTED RESTRICTION ENZYME ECOKMCRB SUBUNIT"/>
    <property type="match status" value="1"/>
</dbReference>
<dbReference type="Gene3D" id="3.40.50.300">
    <property type="entry name" value="P-loop containing nucleotide triphosphate hydrolases"/>
    <property type="match status" value="1"/>
</dbReference>
<dbReference type="GO" id="GO:0005524">
    <property type="term" value="F:ATP binding"/>
    <property type="evidence" value="ECO:0007669"/>
    <property type="project" value="InterPro"/>
</dbReference>
<gene>
    <name evidence="2" type="ORF">SAMN04487988_104194</name>
</gene>
<dbReference type="InterPro" id="IPR052934">
    <property type="entry name" value="Methyl-DNA_Rec/Restrict_Enz"/>
</dbReference>
<evidence type="ECO:0000259" key="1">
    <source>
        <dbReference type="Pfam" id="PF07728"/>
    </source>
</evidence>
<dbReference type="InterPro" id="IPR011704">
    <property type="entry name" value="ATPase_dyneun-rel_AAA"/>
</dbReference>
<dbReference type="AlphaFoldDB" id="A0A1I2SBL5"/>
<feature type="domain" description="ATPase dynein-related AAA" evidence="1">
    <location>
        <begin position="613"/>
        <end position="708"/>
    </location>
</feature>
<dbReference type="PANTHER" id="PTHR37291">
    <property type="entry name" value="5-METHYLCYTOSINE-SPECIFIC RESTRICTION ENZYME B"/>
    <property type="match status" value="1"/>
</dbReference>
<dbReference type="InterPro" id="IPR027417">
    <property type="entry name" value="P-loop_NTPase"/>
</dbReference>
<accession>A0A1I2SBL5</accession>
<proteinExistence type="predicted"/>
<dbReference type="STRING" id="435880.SAMN04487988_104194"/>
<reference evidence="3" key="1">
    <citation type="submission" date="2016-10" db="EMBL/GenBank/DDBJ databases">
        <authorList>
            <person name="Varghese N."/>
            <person name="Submissions S."/>
        </authorList>
    </citation>
    <scope>NUCLEOTIDE SEQUENCE [LARGE SCALE GENOMIC DNA]</scope>
    <source>
        <strain evidence="3">DSM 19315</strain>
    </source>
</reference>
<dbReference type="RefSeq" id="WP_245752982.1">
    <property type="nucleotide sequence ID" value="NZ_FOPC01000004.1"/>
</dbReference>
<evidence type="ECO:0000313" key="3">
    <source>
        <dbReference type="Proteomes" id="UP000199642"/>
    </source>
</evidence>
<evidence type="ECO:0000313" key="2">
    <source>
        <dbReference type="EMBL" id="SFG49753.1"/>
    </source>
</evidence>